<name>A0A0J6Y2F7_COCIT</name>
<feature type="compositionally biased region" description="Low complexity" evidence="1">
    <location>
        <begin position="449"/>
        <end position="464"/>
    </location>
</feature>
<dbReference type="AlphaFoldDB" id="A0A0J6Y2F7"/>
<organism evidence="2 3">
    <name type="scientific">Coccidioides immitis RMSCC 2394</name>
    <dbReference type="NCBI Taxonomy" id="404692"/>
    <lineage>
        <taxon>Eukaryota</taxon>
        <taxon>Fungi</taxon>
        <taxon>Dikarya</taxon>
        <taxon>Ascomycota</taxon>
        <taxon>Pezizomycotina</taxon>
        <taxon>Eurotiomycetes</taxon>
        <taxon>Eurotiomycetidae</taxon>
        <taxon>Onygenales</taxon>
        <taxon>Onygenaceae</taxon>
        <taxon>Coccidioides</taxon>
    </lineage>
</organism>
<dbReference type="STRING" id="404692.A0A0J6Y2F7"/>
<feature type="region of interest" description="Disordered" evidence="1">
    <location>
        <begin position="152"/>
        <end position="174"/>
    </location>
</feature>
<dbReference type="Gene3D" id="3.30.450.30">
    <property type="entry name" value="Dynein light chain 2a, cytoplasmic"/>
    <property type="match status" value="1"/>
</dbReference>
<feature type="compositionally biased region" description="Low complexity" evidence="1">
    <location>
        <begin position="404"/>
        <end position="422"/>
    </location>
</feature>
<dbReference type="EMBL" id="DS028093">
    <property type="protein sequence ID" value="KMP01179.1"/>
    <property type="molecule type" value="Genomic_DNA"/>
</dbReference>
<feature type="region of interest" description="Disordered" evidence="1">
    <location>
        <begin position="434"/>
        <end position="466"/>
    </location>
</feature>
<feature type="compositionally biased region" description="Low complexity" evidence="1">
    <location>
        <begin position="155"/>
        <end position="174"/>
    </location>
</feature>
<sequence>MRNCSDDRTFPALSPPASGFGSHLAASEVVSREFLPNGGSVASIRNFETQSPRLALRFGTRGGGRPVPQKHDGRTGIGAMPRILPGALLTNWPPPAPPDKSRVGQKSNFRDETRDWRLGTPPNPRPVRPRPKWYWPARSSCLILLQVPVTRPSNQTHHSSPASTTSATAPTASTTPQPWFLCQDPHFLPAWARSHVKYAQNLLECDDEPIEYDHDELDYRDNCFFFPEDCVYRPPPSQPENPLLLRDWVSNPDGTETDSDHEDNTDDMGSAMLSNIKMLDTSALTDLLEDNLSPPEITSIFIFATNGAVFAHASSLTQRRVRSLCATYGAAYKSYAVSHSNGNLTGINPANHPSSFVTTPSVPLGDVGSIIFELEDYVAVVTKIADKVLLAVVGPTRIDRNTTSSSSNSSSRRAALMSSASSDIERTLRPVDSFPTVHDHLTSSSQEQAGKLASSAPAPGGSLSITQLCSRAGDSSKTTNEDADKSLRAQWEIDRTSDLKRLASLNLSSPPTILLALESKSAALGRFLRNKLADLESPEDF</sequence>
<proteinExistence type="predicted"/>
<gene>
    <name evidence="2" type="ORF">CIRG_01319</name>
</gene>
<feature type="region of interest" description="Disordered" evidence="1">
    <location>
        <begin position="1"/>
        <end position="22"/>
    </location>
</feature>
<protein>
    <submittedName>
        <fullName evidence="2">Uncharacterized protein</fullName>
    </submittedName>
</protein>
<dbReference type="OrthoDB" id="4525340at2759"/>
<feature type="region of interest" description="Disordered" evidence="1">
    <location>
        <begin position="399"/>
        <end position="422"/>
    </location>
</feature>
<feature type="compositionally biased region" description="Basic and acidic residues" evidence="1">
    <location>
        <begin position="108"/>
        <end position="117"/>
    </location>
</feature>
<reference evidence="3" key="1">
    <citation type="journal article" date="2010" name="Genome Res.">
        <title>Population genomic sequencing of Coccidioides fungi reveals recent hybridization and transposon control.</title>
        <authorList>
            <person name="Neafsey D.E."/>
            <person name="Barker B.M."/>
            <person name="Sharpton T.J."/>
            <person name="Stajich J.E."/>
            <person name="Park D.J."/>
            <person name="Whiston E."/>
            <person name="Hung C.-Y."/>
            <person name="McMahan C."/>
            <person name="White J."/>
            <person name="Sykes S."/>
            <person name="Heiman D."/>
            <person name="Young S."/>
            <person name="Zeng Q."/>
            <person name="Abouelleil A."/>
            <person name="Aftuck L."/>
            <person name="Bessette D."/>
            <person name="Brown A."/>
            <person name="FitzGerald M."/>
            <person name="Lui A."/>
            <person name="Macdonald J.P."/>
            <person name="Priest M."/>
            <person name="Orbach M.J."/>
            <person name="Galgiani J.N."/>
            <person name="Kirkland T.N."/>
            <person name="Cole G.T."/>
            <person name="Birren B.W."/>
            <person name="Henn M.R."/>
            <person name="Taylor J.W."/>
            <person name="Rounsley S.D."/>
        </authorList>
    </citation>
    <scope>NUCLEOTIDE SEQUENCE [LARGE SCALE GENOMIC DNA]</scope>
    <source>
        <strain evidence="3">RMSCC 2394</strain>
    </source>
</reference>
<evidence type="ECO:0000256" key="1">
    <source>
        <dbReference type="SAM" id="MobiDB-lite"/>
    </source>
</evidence>
<evidence type="ECO:0000313" key="3">
    <source>
        <dbReference type="Proteomes" id="UP000054565"/>
    </source>
</evidence>
<accession>A0A0J6Y2F7</accession>
<evidence type="ECO:0000313" key="2">
    <source>
        <dbReference type="EMBL" id="KMP01179.1"/>
    </source>
</evidence>
<dbReference type="Proteomes" id="UP000054565">
    <property type="component" value="Unassembled WGS sequence"/>
</dbReference>
<feature type="region of interest" description="Disordered" evidence="1">
    <location>
        <begin position="88"/>
        <end position="130"/>
    </location>
</feature>